<protein>
    <submittedName>
        <fullName evidence="1">Uncharacterized protein</fullName>
    </submittedName>
</protein>
<evidence type="ECO:0000313" key="1">
    <source>
        <dbReference type="EMBL" id="ERN41932.1"/>
    </source>
</evidence>
<dbReference type="STRING" id="582515.KR51_00014680"/>
<name>U5DM17_9CHRO</name>
<sequence length="317" mass="35763">MLVPGRKAAKAQQIIEERRKEALREDAQMQDVELLLRGLAEREEVAVKLMLDCLIEVGAVNFINSKFRPGRLNRMLKSTAGSLKPVARRVGFWWFKNNVPTLVVSWLRSKVSFAPQLPQPPVEQARDAKFFTEWCEGLPEIAESDRLALDRVRQRYLHHRESGPLSDGTVNVVVVSALLEMAGLLDPPFRLQPVTALDVSLENGKQAQAGVLEILSVHDRLWIFELESLQAEVSVVAALQPLLSFVAGKLQPEQPTYCTLTNGDEFVFVKLVQREAKPYYDVSNAFLLLPSCNKLYDVLRVLRHLRDVVTTSALVKR</sequence>
<dbReference type="EMBL" id="ASSJ01000036">
    <property type="protein sequence ID" value="ERN41932.1"/>
    <property type="molecule type" value="Genomic_DNA"/>
</dbReference>
<dbReference type="RefSeq" id="WP_022606089.1">
    <property type="nucleotide sequence ID" value="NZ_ASSJ01000036.1"/>
</dbReference>
<comment type="caution">
    <text evidence="1">The sequence shown here is derived from an EMBL/GenBank/DDBJ whole genome shotgun (WGS) entry which is preliminary data.</text>
</comment>
<proteinExistence type="predicted"/>
<dbReference type="OrthoDB" id="571432at2"/>
<reference evidence="1 2" key="1">
    <citation type="submission" date="2013-05" db="EMBL/GenBank/DDBJ databases">
        <title>Draft genome sequence of Rubidibacter lacunae KORDI 51-2.</title>
        <authorList>
            <person name="Choi D.H."/>
            <person name="Noh J.H."/>
            <person name="Kwon K.-K."/>
            <person name="Lee J.-H."/>
            <person name="Ryu J.-Y."/>
        </authorList>
    </citation>
    <scope>NUCLEOTIDE SEQUENCE [LARGE SCALE GENOMIC DNA]</scope>
    <source>
        <strain evidence="1 2">KORDI 51-2</strain>
    </source>
</reference>
<dbReference type="eggNOG" id="COG2810">
    <property type="taxonomic scope" value="Bacteria"/>
</dbReference>
<evidence type="ECO:0000313" key="2">
    <source>
        <dbReference type="Proteomes" id="UP000016960"/>
    </source>
</evidence>
<dbReference type="InParanoid" id="U5DM17"/>
<dbReference type="Proteomes" id="UP000016960">
    <property type="component" value="Unassembled WGS sequence"/>
</dbReference>
<accession>U5DM17</accession>
<dbReference type="AlphaFoldDB" id="U5DM17"/>
<gene>
    <name evidence="1" type="ORF">KR51_00014680</name>
</gene>
<organism evidence="1 2">
    <name type="scientific">Rubidibacter lacunae KORDI 51-2</name>
    <dbReference type="NCBI Taxonomy" id="582515"/>
    <lineage>
        <taxon>Bacteria</taxon>
        <taxon>Bacillati</taxon>
        <taxon>Cyanobacteriota</taxon>
        <taxon>Cyanophyceae</taxon>
        <taxon>Oscillatoriophycideae</taxon>
        <taxon>Chroococcales</taxon>
        <taxon>Aphanothecaceae</taxon>
        <taxon>Rubidibacter</taxon>
    </lineage>
</organism>
<keyword evidence="2" id="KW-1185">Reference proteome</keyword>